<protein>
    <submittedName>
        <fullName evidence="1">Uncharacterized protein</fullName>
    </submittedName>
</protein>
<evidence type="ECO:0000313" key="2">
    <source>
        <dbReference type="Proteomes" id="UP000019491"/>
    </source>
</evidence>
<dbReference type="EMBL" id="BAWF01000040">
    <property type="protein sequence ID" value="GAF47379.1"/>
    <property type="molecule type" value="Genomic_DNA"/>
</dbReference>
<comment type="caution">
    <text evidence="1">The sequence shown here is derived from an EMBL/GenBank/DDBJ whole genome shotgun (WGS) entry which is preliminary data.</text>
</comment>
<dbReference type="RefSeq" id="WP_037236354.1">
    <property type="nucleotide sequence ID" value="NZ_BAWF01000040.1"/>
</dbReference>
<keyword evidence="2" id="KW-1185">Reference proteome</keyword>
<accession>X0PVQ7</accession>
<evidence type="ECO:0000313" key="1">
    <source>
        <dbReference type="EMBL" id="GAF47379.1"/>
    </source>
</evidence>
<reference evidence="1 2" key="1">
    <citation type="submission" date="2014-02" db="EMBL/GenBank/DDBJ databases">
        <title>Whole genome shotgun sequence of Rhodococcus wratislaviensis NBRC 100605.</title>
        <authorList>
            <person name="Hosoyama A."/>
            <person name="Tsuchikane K."/>
            <person name="Yoshida I."/>
            <person name="Ohji S."/>
            <person name="Ichikawa N."/>
            <person name="Yamazoe A."/>
            <person name="Fujita N."/>
        </authorList>
    </citation>
    <scope>NUCLEOTIDE SEQUENCE [LARGE SCALE GENOMIC DNA]</scope>
    <source>
        <strain evidence="1 2">NBRC 100605</strain>
    </source>
</reference>
<dbReference type="AlphaFoldDB" id="X0PVQ7"/>
<dbReference type="Proteomes" id="UP000019491">
    <property type="component" value="Unassembled WGS sequence"/>
</dbReference>
<organism evidence="1 2">
    <name type="scientific">Rhodococcus wratislaviensis NBRC 100605</name>
    <dbReference type="NCBI Taxonomy" id="1219028"/>
    <lineage>
        <taxon>Bacteria</taxon>
        <taxon>Bacillati</taxon>
        <taxon>Actinomycetota</taxon>
        <taxon>Actinomycetes</taxon>
        <taxon>Mycobacteriales</taxon>
        <taxon>Nocardiaceae</taxon>
        <taxon>Rhodococcus</taxon>
    </lineage>
</organism>
<proteinExistence type="predicted"/>
<dbReference type="OrthoDB" id="9823339at2"/>
<name>X0PVQ7_RHOWR</name>
<gene>
    <name evidence="1" type="ORF">RW1_040_00410</name>
</gene>
<sequence length="290" mass="31295">MTKTFNLAHGVTISTCRGFLGNLTALGIEAPAELTNILASWDDLRNFTNAPDTTADEIKAHAAAGALTEKKLAELAKRGADEAARRQYVSQLTGNEVAIASRFHNALAEGAADTILDQLRPIVEKAAEGIAQAKSVINGDEDPTTFLDRADAETLKVWQGLPTHTGRLDQCELLVAEFTPQGKFPLIESAAGAGFINTFALFFVPVETGKLYEASTFRVVHGLGPRGSRWFRAGVPITLNTVAEARERLRSYLEQSWDAAITPGRSGRMSETEGFVPDVHVNPYKVADEG</sequence>